<keyword evidence="1" id="KW-0812">Transmembrane</keyword>
<keyword evidence="1" id="KW-1133">Transmembrane helix</keyword>
<keyword evidence="1" id="KW-0472">Membrane</keyword>
<dbReference type="OrthoDB" id="9771237at2"/>
<sequence>MTNNQKISDEAADWHAAMSGDNPDFDGFTSWLEVSPENGRAYDAILMLDDTVETNKAAIQAALPANDMGHSVRPQRRTFLMLALGASAFIPGALWFGIPGQSVELRAGDSPIQVALDSRVNIELDRNSRLLHGKNDFDTVELAQGAAHFSVRHDPKVGFTVKAGDVSVIDLGTQFEVQRNGDQIGVSVAEGSVAVSFAKGKKLTLTAGQRAYVENGLITTSLIEAGSVASWRKDRLVYRETPLRQVAKEISRYTLAPVTVDPSVSDRRFSGVLTIGDGHSLDKNLADFMDLARSEQGGSVRISAKR</sequence>
<evidence type="ECO:0000313" key="4">
    <source>
        <dbReference type="Proteomes" id="UP000471147"/>
    </source>
</evidence>
<evidence type="ECO:0000313" key="3">
    <source>
        <dbReference type="EMBL" id="MVZ97599.1"/>
    </source>
</evidence>
<protein>
    <recommendedName>
        <fullName evidence="2">FecR protein domain-containing protein</fullName>
    </recommendedName>
</protein>
<comment type="caution">
    <text evidence="3">The sequence shown here is derived from an EMBL/GenBank/DDBJ whole genome shotgun (WGS) entry which is preliminary data.</text>
</comment>
<proteinExistence type="predicted"/>
<organism evidence="3 4">
    <name type="scientific">Sphingorhabdus profundilacus</name>
    <dbReference type="NCBI Taxonomy" id="2509718"/>
    <lineage>
        <taxon>Bacteria</taxon>
        <taxon>Pseudomonadati</taxon>
        <taxon>Pseudomonadota</taxon>
        <taxon>Alphaproteobacteria</taxon>
        <taxon>Sphingomonadales</taxon>
        <taxon>Sphingomonadaceae</taxon>
        <taxon>Sphingorhabdus</taxon>
    </lineage>
</organism>
<dbReference type="Gene3D" id="2.60.120.1440">
    <property type="match status" value="1"/>
</dbReference>
<evidence type="ECO:0000256" key="1">
    <source>
        <dbReference type="SAM" id="Phobius"/>
    </source>
</evidence>
<dbReference type="PANTHER" id="PTHR30273">
    <property type="entry name" value="PERIPLASMIC SIGNAL SENSOR AND SIGMA FACTOR ACTIVATOR FECR-RELATED"/>
    <property type="match status" value="1"/>
</dbReference>
<dbReference type="AlphaFoldDB" id="A0A6I4LXI2"/>
<dbReference type="InterPro" id="IPR006860">
    <property type="entry name" value="FecR"/>
</dbReference>
<evidence type="ECO:0000259" key="2">
    <source>
        <dbReference type="Pfam" id="PF04773"/>
    </source>
</evidence>
<reference evidence="3 4" key="1">
    <citation type="submission" date="2019-01" db="EMBL/GenBank/DDBJ databases">
        <title>Sphingorhabdus lacus sp.nov., isolated from an oligotrophic freshwater lake.</title>
        <authorList>
            <person name="Park M."/>
        </authorList>
    </citation>
    <scope>NUCLEOTIDE SEQUENCE [LARGE SCALE GENOMIC DNA]</scope>
    <source>
        <strain evidence="3 4">IMCC26285</strain>
    </source>
</reference>
<dbReference type="GO" id="GO:0016989">
    <property type="term" value="F:sigma factor antagonist activity"/>
    <property type="evidence" value="ECO:0007669"/>
    <property type="project" value="TreeGrafter"/>
</dbReference>
<dbReference type="EMBL" id="SDWJ01000002">
    <property type="protein sequence ID" value="MVZ97599.1"/>
    <property type="molecule type" value="Genomic_DNA"/>
</dbReference>
<feature type="transmembrane region" description="Helical" evidence="1">
    <location>
        <begin position="78"/>
        <end position="98"/>
    </location>
</feature>
<gene>
    <name evidence="3" type="ORF">EUU23_07755</name>
</gene>
<dbReference type="RefSeq" id="WP_160353607.1">
    <property type="nucleotide sequence ID" value="NZ_SDWJ01000002.1"/>
</dbReference>
<dbReference type="Proteomes" id="UP000471147">
    <property type="component" value="Unassembled WGS sequence"/>
</dbReference>
<dbReference type="PANTHER" id="PTHR30273:SF2">
    <property type="entry name" value="PROTEIN FECR"/>
    <property type="match status" value="1"/>
</dbReference>
<dbReference type="PIRSF" id="PIRSF018266">
    <property type="entry name" value="FecR"/>
    <property type="match status" value="1"/>
</dbReference>
<dbReference type="InterPro" id="IPR012373">
    <property type="entry name" value="Ferrdict_sens_TM"/>
</dbReference>
<feature type="domain" description="FecR protein" evidence="2">
    <location>
        <begin position="109"/>
        <end position="193"/>
    </location>
</feature>
<keyword evidence="4" id="KW-1185">Reference proteome</keyword>
<accession>A0A6I4LXI2</accession>
<name>A0A6I4LXI2_9SPHN</name>
<dbReference type="Pfam" id="PF04773">
    <property type="entry name" value="FecR"/>
    <property type="match status" value="1"/>
</dbReference>